<proteinExistence type="predicted"/>
<dbReference type="Pfam" id="PF19457">
    <property type="entry name" value="DUF5994"/>
    <property type="match status" value="1"/>
</dbReference>
<evidence type="ECO:0000256" key="1">
    <source>
        <dbReference type="SAM" id="MobiDB-lite"/>
    </source>
</evidence>
<organism evidence="2 3">
    <name type="scientific">Aeromicrobium halocynthiae</name>
    <dbReference type="NCBI Taxonomy" id="560557"/>
    <lineage>
        <taxon>Bacteria</taxon>
        <taxon>Bacillati</taxon>
        <taxon>Actinomycetota</taxon>
        <taxon>Actinomycetes</taxon>
        <taxon>Propionibacteriales</taxon>
        <taxon>Nocardioidaceae</taxon>
        <taxon>Aeromicrobium</taxon>
    </lineage>
</organism>
<evidence type="ECO:0000313" key="2">
    <source>
        <dbReference type="EMBL" id="GAA2071098.1"/>
    </source>
</evidence>
<gene>
    <name evidence="2" type="ORF">GCM10009821_05830</name>
</gene>
<feature type="compositionally biased region" description="Polar residues" evidence="1">
    <location>
        <begin position="1"/>
        <end position="17"/>
    </location>
</feature>
<reference evidence="2 3" key="1">
    <citation type="journal article" date="2019" name="Int. J. Syst. Evol. Microbiol.">
        <title>The Global Catalogue of Microorganisms (GCM) 10K type strain sequencing project: providing services to taxonomists for standard genome sequencing and annotation.</title>
        <authorList>
            <consortium name="The Broad Institute Genomics Platform"/>
            <consortium name="The Broad Institute Genome Sequencing Center for Infectious Disease"/>
            <person name="Wu L."/>
            <person name="Ma J."/>
        </authorList>
    </citation>
    <scope>NUCLEOTIDE SEQUENCE [LARGE SCALE GENOMIC DNA]</scope>
    <source>
        <strain evidence="2 3">JCM 15749</strain>
    </source>
</reference>
<feature type="region of interest" description="Disordered" evidence="1">
    <location>
        <begin position="129"/>
        <end position="155"/>
    </location>
</feature>
<sequence>MASPSEQDSRLQSSTTARVVFDADPADRSADPLVGRWWPRTRSLIEELPALVDAWSPDSTRIQRVLYSPPDWDDRPRSVPLSSRWLKTGSFPRDDTHLLTITLANRSECLVTVIPPATTDAAARRLLAGRTQARGDETASRGWDNEGGAVGTRRS</sequence>
<feature type="region of interest" description="Disordered" evidence="1">
    <location>
        <begin position="1"/>
        <end position="23"/>
    </location>
</feature>
<evidence type="ECO:0000313" key="3">
    <source>
        <dbReference type="Proteomes" id="UP001501480"/>
    </source>
</evidence>
<accession>A0ABN2VSG3</accession>
<dbReference type="Proteomes" id="UP001501480">
    <property type="component" value="Unassembled WGS sequence"/>
</dbReference>
<dbReference type="RefSeq" id="WP_344324043.1">
    <property type="nucleotide sequence ID" value="NZ_BAAAPY010000001.1"/>
</dbReference>
<keyword evidence="3" id="KW-1185">Reference proteome</keyword>
<name>A0ABN2VSG3_9ACTN</name>
<protein>
    <submittedName>
        <fullName evidence="2">Uncharacterized protein</fullName>
    </submittedName>
</protein>
<dbReference type="InterPro" id="IPR046036">
    <property type="entry name" value="DUF5994"/>
</dbReference>
<dbReference type="EMBL" id="BAAAPY010000001">
    <property type="protein sequence ID" value="GAA2071098.1"/>
    <property type="molecule type" value="Genomic_DNA"/>
</dbReference>
<comment type="caution">
    <text evidence="2">The sequence shown here is derived from an EMBL/GenBank/DDBJ whole genome shotgun (WGS) entry which is preliminary data.</text>
</comment>